<evidence type="ECO:0000313" key="3">
    <source>
        <dbReference type="Proteomes" id="UP001231189"/>
    </source>
</evidence>
<feature type="region of interest" description="Disordered" evidence="1">
    <location>
        <begin position="1"/>
        <end position="43"/>
    </location>
</feature>
<accession>A0AAD8V2P9</accession>
<comment type="caution">
    <text evidence="2">The sequence shown here is derived from an EMBL/GenBank/DDBJ whole genome shotgun (WGS) entry which is preliminary data.</text>
</comment>
<dbReference type="Proteomes" id="UP001231189">
    <property type="component" value="Unassembled WGS sequence"/>
</dbReference>
<proteinExistence type="predicted"/>
<dbReference type="PANTHER" id="PTHR47481">
    <property type="match status" value="1"/>
</dbReference>
<organism evidence="2 3">
    <name type="scientific">Lolium multiflorum</name>
    <name type="common">Italian ryegrass</name>
    <name type="synonym">Lolium perenne subsp. multiflorum</name>
    <dbReference type="NCBI Taxonomy" id="4521"/>
    <lineage>
        <taxon>Eukaryota</taxon>
        <taxon>Viridiplantae</taxon>
        <taxon>Streptophyta</taxon>
        <taxon>Embryophyta</taxon>
        <taxon>Tracheophyta</taxon>
        <taxon>Spermatophyta</taxon>
        <taxon>Magnoliopsida</taxon>
        <taxon>Liliopsida</taxon>
        <taxon>Poales</taxon>
        <taxon>Poaceae</taxon>
        <taxon>BOP clade</taxon>
        <taxon>Pooideae</taxon>
        <taxon>Poodae</taxon>
        <taxon>Poeae</taxon>
        <taxon>Poeae Chloroplast Group 2 (Poeae type)</taxon>
        <taxon>Loliodinae</taxon>
        <taxon>Loliinae</taxon>
        <taxon>Lolium</taxon>
    </lineage>
</organism>
<dbReference type="PANTHER" id="PTHR47481:SF31">
    <property type="entry name" value="OS01G0873500 PROTEIN"/>
    <property type="match status" value="1"/>
</dbReference>
<dbReference type="EMBL" id="JAUUTY010000806">
    <property type="protein sequence ID" value="KAK1579999.1"/>
    <property type="molecule type" value="Genomic_DNA"/>
</dbReference>
<dbReference type="Pfam" id="PF14223">
    <property type="entry name" value="Retrotran_gag_2"/>
    <property type="match status" value="1"/>
</dbReference>
<protein>
    <submittedName>
        <fullName evidence="2">Uncharacterized protein</fullName>
    </submittedName>
</protein>
<evidence type="ECO:0000256" key="1">
    <source>
        <dbReference type="SAM" id="MobiDB-lite"/>
    </source>
</evidence>
<reference evidence="2" key="1">
    <citation type="submission" date="2023-07" db="EMBL/GenBank/DDBJ databases">
        <title>A chromosome-level genome assembly of Lolium multiflorum.</title>
        <authorList>
            <person name="Chen Y."/>
            <person name="Copetti D."/>
            <person name="Kolliker R."/>
            <person name="Studer B."/>
        </authorList>
    </citation>
    <scope>NUCLEOTIDE SEQUENCE</scope>
    <source>
        <strain evidence="2">02402/16</strain>
        <tissue evidence="2">Leaf</tissue>
    </source>
</reference>
<keyword evidence="3" id="KW-1185">Reference proteome</keyword>
<sequence>MCCLPKPTDEQWLSNTKSREASKAAAGPGPSTSSRKCSGTRPGGCKGVPPDLYLARKEVLIEVAALTSSKAMWDAIRSMFTSTSWINNLRIALANGRKENKTVTVYFTETKSYTEELARAGKTLAEEKLISYILAGLDKNYNPLVSALDARMEEVTLNELFAQMSNFD</sequence>
<evidence type="ECO:0000313" key="2">
    <source>
        <dbReference type="EMBL" id="KAK1579999.1"/>
    </source>
</evidence>
<dbReference type="AlphaFoldDB" id="A0AAD8V2P9"/>
<name>A0AAD8V2P9_LOLMU</name>
<gene>
    <name evidence="2" type="ORF">QYE76_018992</name>
</gene>